<evidence type="ECO:0000313" key="4">
    <source>
        <dbReference type="RefSeq" id="XP_006825469.1"/>
    </source>
</evidence>
<dbReference type="Pfam" id="PF08445">
    <property type="entry name" value="FR47"/>
    <property type="match status" value="1"/>
</dbReference>
<accession>A0ABM0MZM8</accession>
<dbReference type="GeneID" id="102800995"/>
<dbReference type="PANTHER" id="PTHR15298:SF1">
    <property type="entry name" value="GLYCINE N-ACYLTRANSFERASE-LIKE PROTEIN"/>
    <property type="match status" value="1"/>
</dbReference>
<protein>
    <recommendedName>
        <fullName evidence="1">Glycine N-acyltransferase-like protein</fullName>
        <ecNumber evidence="1">2.3.1.-</ecNumber>
    </recommendedName>
</protein>
<dbReference type="PANTHER" id="PTHR15298">
    <property type="entry name" value="L-COA N-ACYLTRANSFERASE-RELATED"/>
    <property type="match status" value="1"/>
</dbReference>
<dbReference type="EC" id="2.3.1.-" evidence="1"/>
<feature type="non-terminal residue" evidence="4">
    <location>
        <position position="1"/>
    </location>
</feature>
<feature type="domain" description="GCN5-related N-acetyltransferase Rv2170-like" evidence="2">
    <location>
        <begin position="212"/>
        <end position="272"/>
    </location>
</feature>
<evidence type="ECO:0000313" key="3">
    <source>
        <dbReference type="Proteomes" id="UP000694865"/>
    </source>
</evidence>
<evidence type="ECO:0000256" key="1">
    <source>
        <dbReference type="RuleBase" id="RU368002"/>
    </source>
</evidence>
<dbReference type="Proteomes" id="UP000694865">
    <property type="component" value="Unplaced"/>
</dbReference>
<dbReference type="SUPFAM" id="SSF55729">
    <property type="entry name" value="Acyl-CoA N-acyltransferases (Nat)"/>
    <property type="match status" value="1"/>
</dbReference>
<dbReference type="InterPro" id="IPR013653">
    <property type="entry name" value="GCN5-like_dom"/>
</dbReference>
<keyword evidence="1" id="KW-0012">Acyltransferase</keyword>
<name>A0ABM0MZM8_SACKO</name>
<dbReference type="RefSeq" id="XP_006825469.1">
    <property type="nucleotide sequence ID" value="XM_006825406.1"/>
</dbReference>
<keyword evidence="1" id="KW-0808">Transferase</keyword>
<dbReference type="InterPro" id="IPR010313">
    <property type="entry name" value="Glycine_N-acyltransferase"/>
</dbReference>
<proteinExistence type="inferred from homology"/>
<keyword evidence="3" id="KW-1185">Reference proteome</keyword>
<gene>
    <name evidence="4" type="primary">LOC102800995</name>
</gene>
<dbReference type="InterPro" id="IPR016181">
    <property type="entry name" value="Acyl_CoA_acyltransferase"/>
</dbReference>
<organism evidence="3 4">
    <name type="scientific">Saccoglossus kowalevskii</name>
    <name type="common">Acorn worm</name>
    <dbReference type="NCBI Taxonomy" id="10224"/>
    <lineage>
        <taxon>Eukaryota</taxon>
        <taxon>Metazoa</taxon>
        <taxon>Hemichordata</taxon>
        <taxon>Enteropneusta</taxon>
        <taxon>Harrimaniidae</taxon>
        <taxon>Saccoglossus</taxon>
    </lineage>
</organism>
<sequence>FLATSSKVLSAVTIVTVMAYLLEFNKIPELQKVVPASSLVYSMLHNCYKNNNKWPILDIFIDDLDIKKITSVVCHEYSYNEEKGIYFYFLYSTNPANLKQLLQQTGVVEWNARIIKSAGDTLSFEVMKQLCREHGLLNKEPTYFCHQYILTDQDRLKNFITKMVLPEKFKIAPLQMDHAKLLHSKWMYAEPPPLQRFENLIKYQPTLAIYNEKQQPISWGAIKEFGDIGFTQTLPEYQRQSLASIVTANLARQSLQNGVQLCVVISDSNEASK</sequence>
<reference evidence="4" key="1">
    <citation type="submission" date="2025-08" db="UniProtKB">
        <authorList>
            <consortium name="RefSeq"/>
        </authorList>
    </citation>
    <scope>IDENTIFICATION</scope>
    <source>
        <tissue evidence="4">Testes</tissue>
    </source>
</reference>
<evidence type="ECO:0000259" key="2">
    <source>
        <dbReference type="Pfam" id="PF08445"/>
    </source>
</evidence>
<comment type="similarity">
    <text evidence="1">Belongs to the glycine N-acyltransferase family.</text>
</comment>
<dbReference type="Gene3D" id="3.40.630.30">
    <property type="match status" value="1"/>
</dbReference>
<feature type="non-terminal residue" evidence="4">
    <location>
        <position position="273"/>
    </location>
</feature>